<feature type="transmembrane region" description="Helical" evidence="1">
    <location>
        <begin position="6"/>
        <end position="23"/>
    </location>
</feature>
<keyword evidence="1" id="KW-0812">Transmembrane</keyword>
<proteinExistence type="predicted"/>
<dbReference type="Proteomes" id="UP001501166">
    <property type="component" value="Unassembled WGS sequence"/>
</dbReference>
<sequence>MQDWAWLFFVGTMILASAFYRFIMVNDNFTEHDLKKMKAHNLYDYVFSCYLYSSHLFKWSV</sequence>
<comment type="caution">
    <text evidence="2">The sequence shown here is derived from an EMBL/GenBank/DDBJ whole genome shotgun (WGS) entry which is preliminary data.</text>
</comment>
<keyword evidence="1" id="KW-0472">Membrane</keyword>
<keyword evidence="1" id="KW-1133">Transmembrane helix</keyword>
<keyword evidence="3" id="KW-1185">Reference proteome</keyword>
<accession>A0ABN0XHH8</accession>
<dbReference type="EMBL" id="BAAACW010000101">
    <property type="protein sequence ID" value="GAA0364344.1"/>
    <property type="molecule type" value="Genomic_DNA"/>
</dbReference>
<reference evidence="2 3" key="1">
    <citation type="journal article" date="2019" name="Int. J. Syst. Evol. Microbiol.">
        <title>The Global Catalogue of Microorganisms (GCM) 10K type strain sequencing project: providing services to taxonomists for standard genome sequencing and annotation.</title>
        <authorList>
            <consortium name="The Broad Institute Genomics Platform"/>
            <consortium name="The Broad Institute Genome Sequencing Center for Infectious Disease"/>
            <person name="Wu L."/>
            <person name="Ma J."/>
        </authorList>
    </citation>
    <scope>NUCLEOTIDE SEQUENCE [LARGE SCALE GENOMIC DNA]</scope>
    <source>
        <strain evidence="2 3">JCM 12662</strain>
    </source>
</reference>
<evidence type="ECO:0000256" key="1">
    <source>
        <dbReference type="SAM" id="Phobius"/>
    </source>
</evidence>
<evidence type="ECO:0000313" key="3">
    <source>
        <dbReference type="Proteomes" id="UP001501166"/>
    </source>
</evidence>
<name>A0ABN0XHH8_9LACT</name>
<protein>
    <submittedName>
        <fullName evidence="2">Uncharacterized protein</fullName>
    </submittedName>
</protein>
<evidence type="ECO:0000313" key="2">
    <source>
        <dbReference type="EMBL" id="GAA0364344.1"/>
    </source>
</evidence>
<gene>
    <name evidence="2" type="ORF">GCM10008932_15870</name>
</gene>
<organism evidence="2 3">
    <name type="scientific">Alkalibacterium iburiense</name>
    <dbReference type="NCBI Taxonomy" id="290589"/>
    <lineage>
        <taxon>Bacteria</taxon>
        <taxon>Bacillati</taxon>
        <taxon>Bacillota</taxon>
        <taxon>Bacilli</taxon>
        <taxon>Lactobacillales</taxon>
        <taxon>Carnobacteriaceae</taxon>
        <taxon>Alkalibacterium</taxon>
    </lineage>
</organism>